<dbReference type="EMBL" id="BRVS01000004">
    <property type="protein sequence ID" value="GLB66423.1"/>
    <property type="molecule type" value="Genomic_DNA"/>
</dbReference>
<sequence>MTEPSSHTPTVLFVCDHNAGRSQIAAAYLNHLGRGAIVAKSAGSRPSAQVHPAVVEAMAEDGLDISAETPKELTDEALQDANMVITLAGSEAVRVIPGRKYEDWQLGHPENDSLAHVRPLRDDIKARIQELLSELLPAVHPDAN</sequence>
<dbReference type="Gene3D" id="3.40.50.2300">
    <property type="match status" value="1"/>
</dbReference>
<feature type="domain" description="Phosphotyrosine protein phosphatase I" evidence="2">
    <location>
        <begin position="9"/>
        <end position="134"/>
    </location>
</feature>
<dbReference type="SMART" id="SM00226">
    <property type="entry name" value="LMWPc"/>
    <property type="match status" value="1"/>
</dbReference>
<name>A0ABQ5MR12_9MICC</name>
<evidence type="ECO:0000259" key="2">
    <source>
        <dbReference type="SMART" id="SM00226"/>
    </source>
</evidence>
<keyword evidence="1" id="KW-0059">Arsenical resistance</keyword>
<dbReference type="InterPro" id="IPR036196">
    <property type="entry name" value="Ptyr_pPase_sf"/>
</dbReference>
<gene>
    <name evidence="3" type="primary">arsC</name>
    <name evidence="3" type="ORF">AHIS1636_08620</name>
</gene>
<evidence type="ECO:0000256" key="1">
    <source>
        <dbReference type="ARBA" id="ARBA00022849"/>
    </source>
</evidence>
<evidence type="ECO:0000313" key="4">
    <source>
        <dbReference type="Proteomes" id="UP001209654"/>
    </source>
</evidence>
<keyword evidence="4" id="KW-1185">Reference proteome</keyword>
<dbReference type="CDD" id="cd16345">
    <property type="entry name" value="LMWP_ArsC"/>
    <property type="match status" value="1"/>
</dbReference>
<dbReference type="SUPFAM" id="SSF52788">
    <property type="entry name" value="Phosphotyrosine protein phosphatases I"/>
    <property type="match status" value="1"/>
</dbReference>
<accession>A0ABQ5MR12</accession>
<dbReference type="Pfam" id="PF01451">
    <property type="entry name" value="LMWPc"/>
    <property type="match status" value="1"/>
</dbReference>
<evidence type="ECO:0000313" key="3">
    <source>
        <dbReference type="EMBL" id="GLB66423.1"/>
    </source>
</evidence>
<proteinExistence type="predicted"/>
<dbReference type="Proteomes" id="UP001209654">
    <property type="component" value="Unassembled WGS sequence"/>
</dbReference>
<dbReference type="RefSeq" id="WP_264794590.1">
    <property type="nucleotide sequence ID" value="NZ_BRVS01000004.1"/>
</dbReference>
<comment type="caution">
    <text evidence="3">The sequence shown here is derived from an EMBL/GenBank/DDBJ whole genome shotgun (WGS) entry which is preliminary data.</text>
</comment>
<organism evidence="3 4">
    <name type="scientific">Arthrobacter mangrovi</name>
    <dbReference type="NCBI Taxonomy" id="2966350"/>
    <lineage>
        <taxon>Bacteria</taxon>
        <taxon>Bacillati</taxon>
        <taxon>Actinomycetota</taxon>
        <taxon>Actinomycetes</taxon>
        <taxon>Micrococcales</taxon>
        <taxon>Micrococcaceae</taxon>
        <taxon>Arthrobacter</taxon>
    </lineage>
</organism>
<dbReference type="PANTHER" id="PTHR43428">
    <property type="entry name" value="ARSENATE REDUCTASE"/>
    <property type="match status" value="1"/>
</dbReference>
<dbReference type="PANTHER" id="PTHR43428:SF1">
    <property type="entry name" value="ARSENATE REDUCTASE"/>
    <property type="match status" value="1"/>
</dbReference>
<protein>
    <submittedName>
        <fullName evidence="3">Low molecular weight phosphatase family protein</fullName>
    </submittedName>
</protein>
<dbReference type="InterPro" id="IPR023485">
    <property type="entry name" value="Ptyr_pPase"/>
</dbReference>
<reference evidence="3 4" key="1">
    <citation type="journal article" date="2023" name="Int. J. Syst. Evol. Microbiol.">
        <title>Arthrobacter mangrovi sp. nov., an actinobacterium isolated from the rhizosphere of a mangrove.</title>
        <authorList>
            <person name="Hamada M."/>
            <person name="Saitou S."/>
            <person name="Enomoto N."/>
            <person name="Nanri K."/>
            <person name="Hidaka K."/>
            <person name="Miura T."/>
            <person name="Tamura T."/>
        </authorList>
    </citation>
    <scope>NUCLEOTIDE SEQUENCE [LARGE SCALE GENOMIC DNA]</scope>
    <source>
        <strain evidence="3 4">NBRC 112813</strain>
    </source>
</reference>